<organism evidence="5 6">
    <name type="scientific">Ammonicoccus fulvus</name>
    <dbReference type="NCBI Taxonomy" id="3138240"/>
    <lineage>
        <taxon>Bacteria</taxon>
        <taxon>Bacillati</taxon>
        <taxon>Actinomycetota</taxon>
        <taxon>Actinomycetes</taxon>
        <taxon>Propionibacteriales</taxon>
        <taxon>Propionibacteriaceae</taxon>
        <taxon>Ammonicoccus</taxon>
    </lineage>
</organism>
<sequence length="217" mass="24405">MSELLLVEDVALLLLADDTGWMRGQYHEWVLAGALATELAIRGRIRLTEKGERDVRPGRVVVSDASSTDDAILDQALVRLAGRPVRWRSTTVQLLRKNVKRLVLERLVERGFVEAREHRVLGLVPITVYPAVSFDYEQRLRSGLFAVLARNEEPTVREACIIALLSAVNMADKVIAEDVSTVNRRAIRKRAKEMRKVHWAAETAYRLIQNQQSAAAG</sequence>
<name>A0ABZ3FLC1_9ACTN</name>
<accession>A0ABZ3FLC1</accession>
<proteinExistence type="predicted"/>
<keyword evidence="3" id="KW-0446">Lipid-binding</keyword>
<dbReference type="InterPro" id="IPR038261">
    <property type="entry name" value="GPP34-like_sf"/>
</dbReference>
<dbReference type="Pfam" id="PF05719">
    <property type="entry name" value="GPP34"/>
    <property type="match status" value="1"/>
</dbReference>
<dbReference type="InterPro" id="IPR008628">
    <property type="entry name" value="GPP34-like"/>
</dbReference>
<protein>
    <submittedName>
        <fullName evidence="5">GPP34 family phosphoprotein</fullName>
    </submittedName>
</protein>
<dbReference type="Proteomes" id="UP001442841">
    <property type="component" value="Chromosome"/>
</dbReference>
<evidence type="ECO:0000256" key="1">
    <source>
        <dbReference type="ARBA" id="ARBA00004255"/>
    </source>
</evidence>
<evidence type="ECO:0000313" key="5">
    <source>
        <dbReference type="EMBL" id="XAN05889.1"/>
    </source>
</evidence>
<keyword evidence="4" id="KW-0472">Membrane</keyword>
<dbReference type="Gene3D" id="1.10.3630.10">
    <property type="entry name" value="yeast vps74-n-term truncation variant domain like"/>
    <property type="match status" value="1"/>
</dbReference>
<gene>
    <name evidence="5" type="ORF">AADG42_00720</name>
</gene>
<evidence type="ECO:0000256" key="3">
    <source>
        <dbReference type="ARBA" id="ARBA00023121"/>
    </source>
</evidence>
<keyword evidence="6" id="KW-1185">Reference proteome</keyword>
<comment type="subcellular location">
    <subcellularLocation>
        <location evidence="1">Golgi apparatus membrane</location>
        <topology evidence="1">Peripheral membrane protein</topology>
        <orientation evidence="1">Cytoplasmic side</orientation>
    </subcellularLocation>
</comment>
<keyword evidence="2" id="KW-0333">Golgi apparatus</keyword>
<dbReference type="RefSeq" id="WP_425307323.1">
    <property type="nucleotide sequence ID" value="NZ_CP154795.1"/>
</dbReference>
<evidence type="ECO:0000256" key="2">
    <source>
        <dbReference type="ARBA" id="ARBA00023034"/>
    </source>
</evidence>
<evidence type="ECO:0000256" key="4">
    <source>
        <dbReference type="ARBA" id="ARBA00023136"/>
    </source>
</evidence>
<reference evidence="5 6" key="1">
    <citation type="submission" date="2024-04" db="EMBL/GenBank/DDBJ databases">
        <title>Isolation of an actinomycete strain from pig manure.</title>
        <authorList>
            <person name="Gong T."/>
            <person name="Yu Z."/>
            <person name="An M."/>
            <person name="Wei C."/>
            <person name="Yang W."/>
            <person name="Liu L."/>
        </authorList>
    </citation>
    <scope>NUCLEOTIDE SEQUENCE [LARGE SCALE GENOMIC DNA]</scope>
    <source>
        <strain evidence="5 6">ZF39</strain>
    </source>
</reference>
<dbReference type="EMBL" id="CP154795">
    <property type="protein sequence ID" value="XAN05889.1"/>
    <property type="molecule type" value="Genomic_DNA"/>
</dbReference>
<evidence type="ECO:0000313" key="6">
    <source>
        <dbReference type="Proteomes" id="UP001442841"/>
    </source>
</evidence>